<dbReference type="GO" id="GO:0042910">
    <property type="term" value="F:xenobiotic transmembrane transporter activity"/>
    <property type="evidence" value="ECO:0007669"/>
    <property type="project" value="InterPro"/>
</dbReference>
<keyword evidence="3 6" id="KW-0812">Transmembrane</keyword>
<feature type="transmembrane region" description="Helical" evidence="6">
    <location>
        <begin position="179"/>
        <end position="199"/>
    </location>
</feature>
<organism evidence="7 8">
    <name type="scientific">Liquidambar formosana</name>
    <name type="common">Formosan gum</name>
    <dbReference type="NCBI Taxonomy" id="63359"/>
    <lineage>
        <taxon>Eukaryota</taxon>
        <taxon>Viridiplantae</taxon>
        <taxon>Streptophyta</taxon>
        <taxon>Embryophyta</taxon>
        <taxon>Tracheophyta</taxon>
        <taxon>Spermatophyta</taxon>
        <taxon>Magnoliopsida</taxon>
        <taxon>eudicotyledons</taxon>
        <taxon>Gunneridae</taxon>
        <taxon>Pentapetalae</taxon>
        <taxon>Saxifragales</taxon>
        <taxon>Altingiaceae</taxon>
        <taxon>Liquidambar</taxon>
    </lineage>
</organism>
<feature type="transmembrane region" description="Helical" evidence="6">
    <location>
        <begin position="328"/>
        <end position="352"/>
    </location>
</feature>
<comment type="subcellular location">
    <subcellularLocation>
        <location evidence="1">Membrane</location>
        <topology evidence="1">Multi-pass membrane protein</topology>
    </subcellularLocation>
</comment>
<evidence type="ECO:0000313" key="8">
    <source>
        <dbReference type="Proteomes" id="UP001415857"/>
    </source>
</evidence>
<evidence type="ECO:0000256" key="1">
    <source>
        <dbReference type="ARBA" id="ARBA00004141"/>
    </source>
</evidence>
<dbReference type="CDD" id="cd13132">
    <property type="entry name" value="MATE_eukaryotic"/>
    <property type="match status" value="1"/>
</dbReference>
<comment type="similarity">
    <text evidence="2 6">Belongs to the multi antimicrobial extrusion (MATE) (TC 2.A.66.1) family.</text>
</comment>
<dbReference type="EMBL" id="JBBPBK010000003">
    <property type="protein sequence ID" value="KAK9288741.1"/>
    <property type="molecule type" value="Genomic_DNA"/>
</dbReference>
<feature type="transmembrane region" description="Helical" evidence="6">
    <location>
        <begin position="372"/>
        <end position="394"/>
    </location>
</feature>
<dbReference type="AlphaFoldDB" id="A0AAP0S0K1"/>
<dbReference type="InterPro" id="IPR002528">
    <property type="entry name" value="MATE_fam"/>
</dbReference>
<feature type="transmembrane region" description="Helical" evidence="6">
    <location>
        <begin position="146"/>
        <end position="167"/>
    </location>
</feature>
<dbReference type="Proteomes" id="UP001415857">
    <property type="component" value="Unassembled WGS sequence"/>
</dbReference>
<feature type="transmembrane region" description="Helical" evidence="6">
    <location>
        <begin position="211"/>
        <end position="233"/>
    </location>
</feature>
<evidence type="ECO:0000256" key="4">
    <source>
        <dbReference type="ARBA" id="ARBA00022989"/>
    </source>
</evidence>
<evidence type="ECO:0000256" key="5">
    <source>
        <dbReference type="ARBA" id="ARBA00023136"/>
    </source>
</evidence>
<keyword evidence="4 6" id="KW-1133">Transmembrane helix</keyword>
<evidence type="ECO:0000256" key="6">
    <source>
        <dbReference type="RuleBase" id="RU004914"/>
    </source>
</evidence>
<dbReference type="GO" id="GO:1990961">
    <property type="term" value="P:xenobiotic detoxification by transmembrane export across the plasma membrane"/>
    <property type="evidence" value="ECO:0007669"/>
    <property type="project" value="InterPro"/>
</dbReference>
<dbReference type="InterPro" id="IPR045069">
    <property type="entry name" value="MATE_euk"/>
</dbReference>
<dbReference type="Pfam" id="PF01554">
    <property type="entry name" value="MatE"/>
    <property type="match status" value="2"/>
</dbReference>
<sequence>MDNQMEERLLGSEVNERRDIKGRIWIESKSIWRIAFPSILFRVTSFGMLVVTQSYMGHISELDLASYALIQTLGVRFVNGILLGMSSATETLCGQAFGAGQYHMMGIYLQRSWIVDLATATILVPVFVFATPILRLLGQEEDIAKVGGTIALWFIPIIYSFVFSMTIQMYLQAQLKNMIIGWLSTVSFALHLLLSWIFVTKLNLGIPGAMGAMIISNWLTIAGEFVYIFGGWCPNTWTGFTTAAFHDLLPVVKLSISSGVMLCLELWYNAVLILLAGYMTNAEVAISAFSICLNISAWQFMICLGFLGSSCVRVSNELGRGNAKAAKFSIKVIFGTSSCIGVLSWILCLVFGHEIAKLFTSSSEVAESVSSLSVLLAFSLLLNSFQSVFTGVAIGAGWQGVVAIVNVACYYVIGIPIGVLLGYVAHLEVEGIWIGMLCGVVFQTLVLLFITWRTDWDHQVNLASERLNRWSFKPKEETNKSLTDS</sequence>
<name>A0AAP0S0K1_LIQFO</name>
<gene>
    <name evidence="7" type="ORF">L1049_017205</name>
</gene>
<feature type="transmembrane region" description="Helical" evidence="6">
    <location>
        <begin position="401"/>
        <end position="425"/>
    </location>
</feature>
<accession>A0AAP0S0K1</accession>
<feature type="transmembrane region" description="Helical" evidence="6">
    <location>
        <begin position="284"/>
        <end position="307"/>
    </location>
</feature>
<dbReference type="PANTHER" id="PTHR11206">
    <property type="entry name" value="MULTIDRUG RESISTANCE PROTEIN"/>
    <property type="match status" value="1"/>
</dbReference>
<keyword evidence="5 6" id="KW-0472">Membrane</keyword>
<feature type="transmembrane region" description="Helical" evidence="6">
    <location>
        <begin position="113"/>
        <end position="134"/>
    </location>
</feature>
<keyword evidence="8" id="KW-1185">Reference proteome</keyword>
<dbReference type="GO" id="GO:0015297">
    <property type="term" value="F:antiporter activity"/>
    <property type="evidence" value="ECO:0007669"/>
    <property type="project" value="InterPro"/>
</dbReference>
<comment type="caution">
    <text evidence="7">The sequence shown here is derived from an EMBL/GenBank/DDBJ whole genome shotgun (WGS) entry which is preliminary data.</text>
</comment>
<evidence type="ECO:0000256" key="2">
    <source>
        <dbReference type="ARBA" id="ARBA00010199"/>
    </source>
</evidence>
<proteinExistence type="inferred from homology"/>
<evidence type="ECO:0000256" key="3">
    <source>
        <dbReference type="ARBA" id="ARBA00022692"/>
    </source>
</evidence>
<dbReference type="GO" id="GO:0016020">
    <property type="term" value="C:membrane"/>
    <property type="evidence" value="ECO:0007669"/>
    <property type="project" value="UniProtKB-SubCell"/>
</dbReference>
<protein>
    <recommendedName>
        <fullName evidence="6">Protein DETOXIFICATION</fullName>
    </recommendedName>
    <alternativeName>
        <fullName evidence="6">Multidrug and toxic compound extrusion protein</fullName>
    </alternativeName>
</protein>
<feature type="transmembrane region" description="Helical" evidence="6">
    <location>
        <begin position="431"/>
        <end position="452"/>
    </location>
</feature>
<evidence type="ECO:0000313" key="7">
    <source>
        <dbReference type="EMBL" id="KAK9288741.1"/>
    </source>
</evidence>
<dbReference type="NCBIfam" id="TIGR00797">
    <property type="entry name" value="matE"/>
    <property type="match status" value="1"/>
</dbReference>
<feature type="transmembrane region" description="Helical" evidence="6">
    <location>
        <begin position="254"/>
        <end position="278"/>
    </location>
</feature>
<reference evidence="7 8" key="1">
    <citation type="journal article" date="2024" name="Plant J.">
        <title>Genome sequences and population genomics reveal climatic adaptation and genomic divergence between two closely related sweetgum species.</title>
        <authorList>
            <person name="Xu W.Q."/>
            <person name="Ren C.Q."/>
            <person name="Zhang X.Y."/>
            <person name="Comes H.P."/>
            <person name="Liu X.H."/>
            <person name="Li Y.G."/>
            <person name="Kettle C.J."/>
            <person name="Jalonen R."/>
            <person name="Gaisberger H."/>
            <person name="Ma Y.Z."/>
            <person name="Qiu Y.X."/>
        </authorList>
    </citation>
    <scope>NUCLEOTIDE SEQUENCE [LARGE SCALE GENOMIC DNA]</scope>
    <source>
        <strain evidence="7">Hangzhou</strain>
    </source>
</reference>